<name>A0AAN0UCT3_ACISD</name>
<gene>
    <name evidence="1" type="ordered locus">AOLE_07420</name>
</gene>
<evidence type="ECO:0000313" key="2">
    <source>
        <dbReference type="Proteomes" id="UP000000392"/>
    </source>
</evidence>
<protein>
    <submittedName>
        <fullName evidence="1">Uncharacterized protein</fullName>
    </submittedName>
</protein>
<dbReference type="EMBL" id="CP002080">
    <property type="protein sequence ID" value="ADI90375.1"/>
    <property type="molecule type" value="Genomic_DNA"/>
</dbReference>
<dbReference type="KEGG" id="acd:AOLE_07420"/>
<reference evidence="1 2" key="1">
    <citation type="journal article" date="2010" name="J. Bacteriol.">
        <title>Complete genome sequence of the diesel-degrading Acinetobacter sp. strain DR1.</title>
        <authorList>
            <person name="Jung J."/>
            <person name="Baek J.H."/>
            <person name="Park W."/>
        </authorList>
    </citation>
    <scope>NUCLEOTIDE SEQUENCE [LARGE SCALE GENOMIC DNA]</scope>
    <source>
        <strain evidence="2">JCM 16667 / KCTC 23045 / DR1</strain>
    </source>
</reference>
<organism evidence="1 2">
    <name type="scientific">Acinetobacter oleivorans (strain JCM 16667 / KCTC 23045 / DR1)</name>
    <dbReference type="NCBI Taxonomy" id="436717"/>
    <lineage>
        <taxon>Bacteria</taxon>
        <taxon>Pseudomonadati</taxon>
        <taxon>Pseudomonadota</taxon>
        <taxon>Gammaproteobacteria</taxon>
        <taxon>Moraxellales</taxon>
        <taxon>Moraxellaceae</taxon>
        <taxon>Acinetobacter</taxon>
    </lineage>
</organism>
<proteinExistence type="predicted"/>
<accession>A0AAN0UCT3</accession>
<dbReference type="Proteomes" id="UP000000392">
    <property type="component" value="Chromosome"/>
</dbReference>
<evidence type="ECO:0000313" key="1">
    <source>
        <dbReference type="EMBL" id="ADI90375.1"/>
    </source>
</evidence>
<sequence length="47" mass="5581">MIQIYSSKTRTFTVMGKNRTQVFSNVSLHETEALLFKVKLKDSIWRF</sequence>
<dbReference type="AlphaFoldDB" id="A0AAN0UCT3"/>